<evidence type="ECO:0000313" key="4">
    <source>
        <dbReference type="EMBL" id="NKE58205.1"/>
    </source>
</evidence>
<keyword evidence="5" id="KW-1185">Reference proteome</keyword>
<dbReference type="RefSeq" id="WP_167974702.1">
    <property type="nucleotide sequence ID" value="NZ_VSRL01000048.1"/>
</dbReference>
<feature type="compositionally biased region" description="Low complexity" evidence="1">
    <location>
        <begin position="182"/>
        <end position="213"/>
    </location>
</feature>
<dbReference type="SUPFAM" id="SSF52200">
    <property type="entry name" value="Toll/Interleukin receptor TIR domain"/>
    <property type="match status" value="1"/>
</dbReference>
<keyword evidence="2" id="KW-0812">Transmembrane</keyword>
<reference evidence="4 5" key="1">
    <citation type="submission" date="2019-08" db="EMBL/GenBank/DDBJ databases">
        <title>Lentzea from Indian Himalayas.</title>
        <authorList>
            <person name="Mandal S."/>
            <person name="Mallick Gupta A."/>
            <person name="Maiti P.K."/>
            <person name="Sarkar J."/>
            <person name="Mandal S."/>
        </authorList>
    </citation>
    <scope>NUCLEOTIDE SEQUENCE [LARGE SCALE GENOMIC DNA]</scope>
    <source>
        <strain evidence="4 5">PSKA42</strain>
    </source>
</reference>
<dbReference type="InterPro" id="IPR035897">
    <property type="entry name" value="Toll_tir_struct_dom_sf"/>
</dbReference>
<feature type="region of interest" description="Disordered" evidence="1">
    <location>
        <begin position="178"/>
        <end position="222"/>
    </location>
</feature>
<accession>A0ABX1FHF1</accession>
<dbReference type="Proteomes" id="UP001515943">
    <property type="component" value="Unassembled WGS sequence"/>
</dbReference>
<feature type="transmembrane region" description="Helical" evidence="2">
    <location>
        <begin position="158"/>
        <end position="179"/>
    </location>
</feature>
<sequence length="342" mass="36978">MAAEIFINYRGVDADFVPALLFERLSREFGKRRVFLDNESIAPGEDYVQRLLEGVRSSKVLLAVVGPRWLAPDGTGDRPIDNPHDWIRRELVTAFSSGVTVIPVFTEGATPPRPEDLPDDIAQLGRQHGLPLRRVRAGEDVEAIVREVSAHVPARRRFVLGVVAAVLLIGAGAALPSLLRPSESTGSAPSSSTTSSAVDTTTSQEVRPTTSRTTPPPQEPELWYEGRLTLDGEAFQTGYTLDTSPPSRMPAGDIGLVCQLGCAANEIAGTEFVAWTGEGLPERKECVDLLNRNPGQRFLSVKDGTKACVGTVGKRVGHLEVVEIRGPGRMTIDVKVWDVPGK</sequence>
<organism evidence="4 5">
    <name type="scientific">Lentzea indica</name>
    <dbReference type="NCBI Taxonomy" id="2604800"/>
    <lineage>
        <taxon>Bacteria</taxon>
        <taxon>Bacillati</taxon>
        <taxon>Actinomycetota</taxon>
        <taxon>Actinomycetes</taxon>
        <taxon>Pseudonocardiales</taxon>
        <taxon>Pseudonocardiaceae</taxon>
        <taxon>Lentzea</taxon>
    </lineage>
</organism>
<proteinExistence type="predicted"/>
<keyword evidence="2" id="KW-1133">Transmembrane helix</keyword>
<dbReference type="EMBL" id="VSRL01000048">
    <property type="protein sequence ID" value="NKE58205.1"/>
    <property type="molecule type" value="Genomic_DNA"/>
</dbReference>
<name>A0ABX1FHF1_9PSEU</name>
<dbReference type="Gene3D" id="3.40.50.10140">
    <property type="entry name" value="Toll/interleukin-1 receptor homology (TIR) domain"/>
    <property type="match status" value="1"/>
</dbReference>
<evidence type="ECO:0000256" key="1">
    <source>
        <dbReference type="SAM" id="MobiDB-lite"/>
    </source>
</evidence>
<feature type="domain" description="TIR" evidence="3">
    <location>
        <begin position="1"/>
        <end position="152"/>
    </location>
</feature>
<evidence type="ECO:0000313" key="5">
    <source>
        <dbReference type="Proteomes" id="UP001515943"/>
    </source>
</evidence>
<evidence type="ECO:0000259" key="3">
    <source>
        <dbReference type="PROSITE" id="PS50104"/>
    </source>
</evidence>
<dbReference type="PROSITE" id="PS50104">
    <property type="entry name" value="TIR"/>
    <property type="match status" value="1"/>
</dbReference>
<protein>
    <submittedName>
        <fullName evidence="4">Toll/interleukin-1 receptor domain-containing protein</fullName>
    </submittedName>
</protein>
<keyword evidence="4" id="KW-0675">Receptor</keyword>
<dbReference type="InterPro" id="IPR000157">
    <property type="entry name" value="TIR_dom"/>
</dbReference>
<evidence type="ECO:0000256" key="2">
    <source>
        <dbReference type="SAM" id="Phobius"/>
    </source>
</evidence>
<comment type="caution">
    <text evidence="4">The sequence shown here is derived from an EMBL/GenBank/DDBJ whole genome shotgun (WGS) entry which is preliminary data.</text>
</comment>
<keyword evidence="2" id="KW-0472">Membrane</keyword>
<dbReference type="Pfam" id="PF13676">
    <property type="entry name" value="TIR_2"/>
    <property type="match status" value="1"/>
</dbReference>
<gene>
    <name evidence="4" type="ORF">FXN61_15805</name>
</gene>